<dbReference type="Gene3D" id="3.30.300.20">
    <property type="match status" value="1"/>
</dbReference>
<dbReference type="PANTHER" id="PTHR34654">
    <property type="entry name" value="UPF0109 PROTEIN SCO5592"/>
    <property type="match status" value="1"/>
</dbReference>
<comment type="subunit">
    <text evidence="3">Forms a complex with KhpB.</text>
</comment>
<dbReference type="InterPro" id="IPR009019">
    <property type="entry name" value="KH_sf_prok-type"/>
</dbReference>
<dbReference type="HOGENOM" id="CLU_132074_1_0_0"/>
<dbReference type="InterPro" id="IPR020627">
    <property type="entry name" value="KhpA"/>
</dbReference>
<dbReference type="GO" id="GO:0071555">
    <property type="term" value="P:cell wall organization"/>
    <property type="evidence" value="ECO:0007669"/>
    <property type="project" value="UniProtKB-KW"/>
</dbReference>
<dbReference type="RefSeq" id="WP_016483973.1">
    <property type="nucleotide sequence ID" value="NC_021487.1"/>
</dbReference>
<gene>
    <name evidence="3" type="primary">khpA</name>
    <name evidence="4" type="ORF">CCALI_02674</name>
</gene>
<dbReference type="PATRIC" id="fig|1303518.3.peg.2776"/>
<dbReference type="KEGG" id="ccz:CCALI_02674"/>
<dbReference type="PANTHER" id="PTHR34654:SF1">
    <property type="entry name" value="RNA-BINDING PROTEIN KHPA"/>
    <property type="match status" value="1"/>
</dbReference>
<keyword evidence="5" id="KW-1185">Reference proteome</keyword>
<reference evidence="5" key="1">
    <citation type="submission" date="2013-03" db="EMBL/GenBank/DDBJ databases">
        <title>Genome sequence of Chthonomonas calidirosea, the first sequenced genome from the Armatimonadetes phylum (formally candidate division OP10).</title>
        <authorList>
            <person name="Lee K.C.Y."/>
            <person name="Morgan X.C."/>
            <person name="Dunfield P.F."/>
            <person name="Tamas I."/>
            <person name="Houghton K.M."/>
            <person name="Vyssotski M."/>
            <person name="Ryan J.L.J."/>
            <person name="Lagutin K."/>
            <person name="McDonald I.R."/>
            <person name="Stott M.B."/>
        </authorList>
    </citation>
    <scope>NUCLEOTIDE SEQUENCE [LARGE SCALE GENOMIC DNA]</scope>
    <source>
        <strain evidence="5">DSM 23976 / ICMP 18418 / T49</strain>
    </source>
</reference>
<keyword evidence="3" id="KW-0133">Cell shape</keyword>
<keyword evidence="3" id="KW-0961">Cell wall biogenesis/degradation</keyword>
<evidence type="ECO:0000313" key="5">
    <source>
        <dbReference type="Proteomes" id="UP000014227"/>
    </source>
</evidence>
<dbReference type="GO" id="GO:0005737">
    <property type="term" value="C:cytoplasm"/>
    <property type="evidence" value="ECO:0007669"/>
    <property type="project" value="UniProtKB-SubCell"/>
</dbReference>
<proteinExistence type="inferred from homology"/>
<dbReference type="CDD" id="cd22533">
    <property type="entry name" value="KH-II_YlqC-like"/>
    <property type="match status" value="1"/>
</dbReference>
<protein>
    <recommendedName>
        <fullName evidence="3">RNA-binding protein KhpA</fullName>
    </recommendedName>
    <alternativeName>
        <fullName evidence="3">KH-domain protein A</fullName>
    </alternativeName>
</protein>
<dbReference type="GO" id="GO:0009252">
    <property type="term" value="P:peptidoglycan biosynthetic process"/>
    <property type="evidence" value="ECO:0007669"/>
    <property type="project" value="UniProtKB-UniRule"/>
</dbReference>
<accession>S0EY43</accession>
<keyword evidence="2 3" id="KW-0694">RNA-binding</keyword>
<dbReference type="STRING" id="454171.CP488_01417"/>
<name>S0EY43_CHTCT</name>
<dbReference type="GO" id="GO:0008360">
    <property type="term" value="P:regulation of cell shape"/>
    <property type="evidence" value="ECO:0007669"/>
    <property type="project" value="UniProtKB-KW"/>
</dbReference>
<comment type="subcellular location">
    <subcellularLocation>
        <location evidence="3">Cytoplasm</location>
    </subcellularLocation>
</comment>
<dbReference type="SUPFAM" id="SSF54814">
    <property type="entry name" value="Prokaryotic type KH domain (KH-domain type II)"/>
    <property type="match status" value="1"/>
</dbReference>
<dbReference type="PROSITE" id="PS50084">
    <property type="entry name" value="KH_TYPE_1"/>
    <property type="match status" value="1"/>
</dbReference>
<dbReference type="HAMAP" id="MF_00088">
    <property type="entry name" value="KhpA"/>
    <property type="match status" value="1"/>
</dbReference>
<comment type="function">
    <text evidence="3">A probable RNA chaperone. Forms a complex with KhpB which binds to cellular RNA and controls its expression. Plays a role in peptidoglycan (PG) homeostasis and cell length regulation.</text>
</comment>
<keyword evidence="1 3" id="KW-0963">Cytoplasm</keyword>
<evidence type="ECO:0000313" key="4">
    <source>
        <dbReference type="EMBL" id="CCW36464.1"/>
    </source>
</evidence>
<dbReference type="eggNOG" id="COG1837">
    <property type="taxonomic scope" value="Bacteria"/>
</dbReference>
<dbReference type="Proteomes" id="UP000014227">
    <property type="component" value="Chromosome I"/>
</dbReference>
<evidence type="ECO:0000256" key="2">
    <source>
        <dbReference type="ARBA" id="ARBA00022884"/>
    </source>
</evidence>
<evidence type="ECO:0000256" key="1">
    <source>
        <dbReference type="ARBA" id="ARBA00022490"/>
    </source>
</evidence>
<dbReference type="InParanoid" id="S0EY43"/>
<dbReference type="GO" id="GO:0003723">
    <property type="term" value="F:RNA binding"/>
    <property type="evidence" value="ECO:0007669"/>
    <property type="project" value="UniProtKB-UniRule"/>
</dbReference>
<dbReference type="FunCoup" id="S0EY43">
    <property type="interactions" value="179"/>
</dbReference>
<organism evidence="4 5">
    <name type="scientific">Chthonomonas calidirosea (strain DSM 23976 / ICMP 18418 / T49)</name>
    <dbReference type="NCBI Taxonomy" id="1303518"/>
    <lineage>
        <taxon>Bacteria</taxon>
        <taxon>Bacillati</taxon>
        <taxon>Armatimonadota</taxon>
        <taxon>Chthonomonadia</taxon>
        <taxon>Chthonomonadales</taxon>
        <taxon>Chthonomonadaceae</taxon>
        <taxon>Chthonomonas</taxon>
    </lineage>
</organism>
<dbReference type="InterPro" id="IPR015946">
    <property type="entry name" value="KH_dom-like_a/b"/>
</dbReference>
<dbReference type="AlphaFoldDB" id="S0EY43"/>
<dbReference type="EMBL" id="HF951689">
    <property type="protein sequence ID" value="CCW36464.1"/>
    <property type="molecule type" value="Genomic_DNA"/>
</dbReference>
<comment type="similarity">
    <text evidence="3">Belongs to the KhpA RNA-binding protein family.</text>
</comment>
<sequence>MSSIAAESKSISGLLEYLIKSLVDDPESVTITEVERPDITVYEVRVAPGDLGRIIGKQGRVVNALRTVARAAARGERRVQVEVISDAS</sequence>
<evidence type="ECO:0000256" key="3">
    <source>
        <dbReference type="HAMAP-Rule" id="MF_00088"/>
    </source>
</evidence>
<keyword evidence="3" id="KW-0143">Chaperone</keyword>
<dbReference type="Pfam" id="PF13083">
    <property type="entry name" value="KH_KhpA-B"/>
    <property type="match status" value="1"/>
</dbReference>